<proteinExistence type="predicted"/>
<feature type="compositionally biased region" description="Low complexity" evidence="1">
    <location>
        <begin position="677"/>
        <end position="689"/>
    </location>
</feature>
<feature type="compositionally biased region" description="Polar residues" evidence="1">
    <location>
        <begin position="1337"/>
        <end position="1353"/>
    </location>
</feature>
<dbReference type="GO" id="GO:0043025">
    <property type="term" value="C:neuronal cell body"/>
    <property type="evidence" value="ECO:0007669"/>
    <property type="project" value="TreeGrafter"/>
</dbReference>
<organism evidence="4">
    <name type="scientific">Graphocephala atropunctata</name>
    <dbReference type="NCBI Taxonomy" id="36148"/>
    <lineage>
        <taxon>Eukaryota</taxon>
        <taxon>Metazoa</taxon>
        <taxon>Ecdysozoa</taxon>
        <taxon>Arthropoda</taxon>
        <taxon>Hexapoda</taxon>
        <taxon>Insecta</taxon>
        <taxon>Pterygota</taxon>
        <taxon>Neoptera</taxon>
        <taxon>Paraneoptera</taxon>
        <taxon>Hemiptera</taxon>
        <taxon>Auchenorrhyncha</taxon>
        <taxon>Membracoidea</taxon>
        <taxon>Cicadellidae</taxon>
        <taxon>Cicadellinae</taxon>
        <taxon>Cicadellini</taxon>
        <taxon>Graphocephala</taxon>
    </lineage>
</organism>
<feature type="compositionally biased region" description="Basic and acidic residues" evidence="1">
    <location>
        <begin position="1153"/>
        <end position="1171"/>
    </location>
</feature>
<dbReference type="GO" id="GO:0003779">
    <property type="term" value="F:actin binding"/>
    <property type="evidence" value="ECO:0007669"/>
    <property type="project" value="TreeGrafter"/>
</dbReference>
<dbReference type="GO" id="GO:0030425">
    <property type="term" value="C:dendrite"/>
    <property type="evidence" value="ECO:0007669"/>
    <property type="project" value="TreeGrafter"/>
</dbReference>
<dbReference type="GO" id="GO:0045202">
    <property type="term" value="C:synapse"/>
    <property type="evidence" value="ECO:0007669"/>
    <property type="project" value="TreeGrafter"/>
</dbReference>
<feature type="compositionally biased region" description="Basic and acidic residues" evidence="1">
    <location>
        <begin position="710"/>
        <end position="719"/>
    </location>
</feature>
<feature type="region of interest" description="Disordered" evidence="1">
    <location>
        <begin position="839"/>
        <end position="880"/>
    </location>
</feature>
<feature type="domain" description="Microtubule-associated protein 1B/S N-terminal" evidence="2">
    <location>
        <begin position="4"/>
        <end position="148"/>
    </location>
</feature>
<feature type="region of interest" description="Disordered" evidence="1">
    <location>
        <begin position="1153"/>
        <end position="1197"/>
    </location>
</feature>
<dbReference type="Pfam" id="PF25281">
    <property type="entry name" value="MBL_MAP1B"/>
    <property type="match status" value="1"/>
</dbReference>
<feature type="compositionally biased region" description="Basic and acidic residues" evidence="1">
    <location>
        <begin position="798"/>
        <end position="815"/>
    </location>
</feature>
<dbReference type="GO" id="GO:0007409">
    <property type="term" value="P:axonogenesis"/>
    <property type="evidence" value="ECO:0007669"/>
    <property type="project" value="TreeGrafter"/>
</dbReference>
<feature type="region of interest" description="Disordered" evidence="1">
    <location>
        <begin position="1292"/>
        <end position="1353"/>
    </location>
</feature>
<feature type="compositionally biased region" description="Basic and acidic residues" evidence="1">
    <location>
        <begin position="738"/>
        <end position="789"/>
    </location>
</feature>
<feature type="compositionally biased region" description="Basic and acidic residues" evidence="1">
    <location>
        <begin position="631"/>
        <end position="645"/>
    </location>
</feature>
<dbReference type="GO" id="GO:0008017">
    <property type="term" value="F:microtubule binding"/>
    <property type="evidence" value="ECO:0007669"/>
    <property type="project" value="InterPro"/>
</dbReference>
<feature type="compositionally biased region" description="Polar residues" evidence="1">
    <location>
        <begin position="1038"/>
        <end position="1049"/>
    </location>
</feature>
<gene>
    <name evidence="4" type="ORF">g.46716</name>
</gene>
<feature type="region of interest" description="Disordered" evidence="1">
    <location>
        <begin position="1128"/>
        <end position="1147"/>
    </location>
</feature>
<feature type="compositionally biased region" description="Polar residues" evidence="1">
    <location>
        <begin position="721"/>
        <end position="731"/>
    </location>
</feature>
<feature type="region of interest" description="Disordered" evidence="1">
    <location>
        <begin position="478"/>
        <end position="821"/>
    </location>
</feature>
<feature type="compositionally biased region" description="Basic and acidic residues" evidence="1">
    <location>
        <begin position="978"/>
        <end position="988"/>
    </location>
</feature>
<dbReference type="GO" id="GO:0005874">
    <property type="term" value="C:microtubule"/>
    <property type="evidence" value="ECO:0007669"/>
    <property type="project" value="InterPro"/>
</dbReference>
<evidence type="ECO:0000313" key="4">
    <source>
        <dbReference type="EMBL" id="JAT30906.1"/>
    </source>
</evidence>
<feature type="compositionally biased region" description="Basic and acidic residues" evidence="1">
    <location>
        <begin position="1565"/>
        <end position="1581"/>
    </location>
</feature>
<dbReference type="PANTHER" id="PTHR13843">
    <property type="entry name" value="MICROTUBULE-ASSOCIATED PROTEIN"/>
    <property type="match status" value="1"/>
</dbReference>
<feature type="compositionally biased region" description="Basic and acidic residues" evidence="1">
    <location>
        <begin position="1297"/>
        <end position="1336"/>
    </location>
</feature>
<dbReference type="GO" id="GO:0031114">
    <property type="term" value="P:regulation of microtubule depolymerization"/>
    <property type="evidence" value="ECO:0007669"/>
    <property type="project" value="TreeGrafter"/>
</dbReference>
<feature type="compositionally biased region" description="Polar residues" evidence="1">
    <location>
        <begin position="1465"/>
        <end position="1475"/>
    </location>
</feature>
<feature type="compositionally biased region" description="Basic and acidic residues" evidence="1">
    <location>
        <begin position="1003"/>
        <end position="1037"/>
    </location>
</feature>
<sequence length="1725" mass="191996">AQAPEGEEARNGERLIQFASESLVTEVLIQPQLNTLIQCIRNLLSSFTKHRHIIHAGYTFAGNGSWIVQDGTFSLADLIDAFQETEVQRVLRAYENSVTVDIHCAPEGDWSTARLRRESFTKLCKVRVNPDDSPSPAANIQQFVDYLAPFVRPASVEQLLEPSDVVGNIRFSHPTLYVFPGGQGDAALFGINGFNMLVDGGFARKACFWDFARHLDRLDAVLMTRINNSNVNGLASVLRRKKISHVYPQVGHFFCNLQDRKQPTTPDEEKVRDPLLVSLLDEGQEMVQNLRHLQLKPHHCVRESVLEPINLYHKVGHGKLDMYVISPSKDSKELKEFLSKWHSNDISMFNSVTRKPGDKDISFPLQNLVSICALLVWQPANPEDTITRILFPGSTPQHKIFEGLEKLRSLDFMKQPVCTAKTLSPSSSTIGISTKVSRTKSTPAVIDKLLPGEGLTKPVMKSTAQTETVTKQNVPKNATIPVSGESKTKLTSAPVQKISKPKQEKVKPDNKTEVEKEIETDVTVLPKQDKPNLITDQVKEKEPVKLKTDKPKMETKPKRTDPKTTSKTSERKTPKSSSVEKKDSVKSSPTTPKKSVDAKVNGVATKSEIIKSTSKAPIKTRISPSATPAKSTKEENNRKVVESKAKQAVVTKSTVGKPPRKEEITAKIKPDKKPAKKLSSSSPVKLPSKTFSPVKATSKTITKTRKESKKMKGESEKGIITDSSTVSTPSTIDAELAITKEGKSEGKDQIEEKTIEKEIEKTEEEKEKLEDDTNKETDESMDTKEKTEEVSFSEEVPSVDKLEGKPVDANEKEFSEKEEEDEILIIEKVEIEQYGEDSIHEQESLESHLPDEGEEEIQKLLRDEAESEKKKDETTAMEGINYKKEVPSVVNETIENEDITQDIMECDNGIKKDDEPTDLSLNLNKEIITDKVLTPENREQIEEEVQHIITSATDFVAKTKLEQSKESSELSAEGIGSDEQKTSGETKDLLSSPEKLNILSDRNLTDDDNKQDETKDKSKELGDVKYGAEESQPDEKFSTTVESGATTAPTLPEDERIPLDEIKEGVEEKYDKEDTKEKDVAAPQGRTDQPTTLPQVAVITGGAFDVQTSHIQTRDIVKTPDEVADLPVHEEVDGVYEDEEFSRERSKSKDDLLNIITGKKEPEKAEDKTDVPKVLPTSFNEELLPGEEKDIELPKDIKTDEEEFQELKLIRQRLEQEDIKPEKSSMDDKAAVELLLTEDVIDKNIKPHGDIGLKIRKDVDLPVEKMFVEEDLIHTTLKAPEVAELVLVTPDSAPDSPLHRLDGKLDKIEESSKEKSKTADTRIEQRGEEKIEHETTAKSLPQTDDSSDPTNLMYNLGQREEDIIKDTILIKEDSVLLDTVHETKSTIDMPKTPPASPVIGETEKEKCIETFGDIITTSDKSVFKQPGPQEDTRDKDISEKEKGIEIQSQPEVDKIKVDPMEASGSKDTISKTLTLNEELKDTVEGKIDDSVEEPTKDDVGRSSNEGLFTVPENASFSKLADSETFTNEVPELKSDGVIVDVISSNDMTEVKISKVEDLLKEDLHTHVGQEQMDGKLKHSLEDTDLQETPKSTSSISSDKETTGSTVMVDTKISEDDKQDSFQIASPVSKNEADTEIPTTDDKQDTAKSSSPVPSRNGDLSILQKEEDSLFPDVKPKSPQSSSPGLSDKDDAIHLENNKSGMLEEEHDILTSVSPTTNFGEETDVI</sequence>
<dbReference type="GO" id="GO:0016358">
    <property type="term" value="P:dendrite development"/>
    <property type="evidence" value="ECO:0007669"/>
    <property type="project" value="TreeGrafter"/>
</dbReference>
<feature type="compositionally biased region" description="Basic and acidic residues" evidence="1">
    <location>
        <begin position="1053"/>
        <end position="1080"/>
    </location>
</feature>
<dbReference type="EMBL" id="GEBQ01009071">
    <property type="protein sequence ID" value="JAT30906.1"/>
    <property type="molecule type" value="Transcribed_RNA"/>
</dbReference>
<feature type="region of interest" description="Disordered" evidence="1">
    <location>
        <begin position="1565"/>
        <end position="1725"/>
    </location>
</feature>
<feature type="domain" description="Microtubule-associated protein 1A/B/S-like MBL-like" evidence="3">
    <location>
        <begin position="155"/>
        <end position="424"/>
    </location>
</feature>
<feature type="compositionally biased region" description="Basic and acidic residues" evidence="1">
    <location>
        <begin position="1686"/>
        <end position="1696"/>
    </location>
</feature>
<feature type="compositionally biased region" description="Basic and acidic residues" evidence="1">
    <location>
        <begin position="1430"/>
        <end position="1444"/>
    </location>
</feature>
<dbReference type="GO" id="GO:0005829">
    <property type="term" value="C:cytosol"/>
    <property type="evidence" value="ECO:0007669"/>
    <property type="project" value="TreeGrafter"/>
</dbReference>
<protein>
    <recommendedName>
        <fullName evidence="5">Microtubule-associated protein futsch</fullName>
    </recommendedName>
</protein>
<evidence type="ECO:0000256" key="1">
    <source>
        <dbReference type="SAM" id="MobiDB-lite"/>
    </source>
</evidence>
<dbReference type="InterPro" id="IPR057480">
    <property type="entry name" value="MAP1A/B/S-like_MBL"/>
</dbReference>
<feature type="non-terminal residue" evidence="4">
    <location>
        <position position="1725"/>
    </location>
</feature>
<evidence type="ECO:0008006" key="5">
    <source>
        <dbReference type="Google" id="ProtNLM"/>
    </source>
</evidence>
<dbReference type="Pfam" id="PF23415">
    <property type="entry name" value="MAPB1_N"/>
    <property type="match status" value="1"/>
</dbReference>
<feature type="compositionally biased region" description="Basic and acidic residues" evidence="1">
    <location>
        <begin position="839"/>
        <end position="874"/>
    </location>
</feature>
<feature type="compositionally biased region" description="Polar residues" evidence="1">
    <location>
        <begin position="1586"/>
        <end position="1607"/>
    </location>
</feature>
<reference evidence="4" key="1">
    <citation type="submission" date="2015-11" db="EMBL/GenBank/DDBJ databases">
        <title>De novo transcriptome assembly of four potential Pierce s Disease insect vectors from Arizona vineyards.</title>
        <authorList>
            <person name="Tassone E.E."/>
        </authorList>
    </citation>
    <scope>NUCLEOTIDE SEQUENCE</scope>
</reference>
<dbReference type="GO" id="GO:0000226">
    <property type="term" value="P:microtubule cytoskeleton organization"/>
    <property type="evidence" value="ECO:0007669"/>
    <property type="project" value="InterPro"/>
</dbReference>
<dbReference type="InterPro" id="IPR026074">
    <property type="entry name" value="MAP1"/>
</dbReference>
<dbReference type="PANTHER" id="PTHR13843:SF12">
    <property type="entry name" value="ATPASE F1_V1_A1 COMPLEX ALPHA_BETA SUBUNIT NUCLEOTIDE-BINDING DOMAIN-CONTAINING PROTEIN"/>
    <property type="match status" value="1"/>
</dbReference>
<name>A0A1B6M4Q5_9HEMI</name>
<dbReference type="InterPro" id="IPR056617">
    <property type="entry name" value="MAP1B/S_N"/>
</dbReference>
<feature type="compositionally biased region" description="Basic and acidic residues" evidence="1">
    <location>
        <begin position="659"/>
        <end position="673"/>
    </location>
</feature>
<feature type="compositionally biased region" description="Basic and acidic residues" evidence="1">
    <location>
        <begin position="1477"/>
        <end position="1500"/>
    </location>
</feature>
<feature type="compositionally biased region" description="Basic and acidic residues" evidence="1">
    <location>
        <begin position="501"/>
        <end position="519"/>
    </location>
</feature>
<accession>A0A1B6M4Q5</accession>
<feature type="non-terminal residue" evidence="4">
    <location>
        <position position="1"/>
    </location>
</feature>
<evidence type="ECO:0000259" key="2">
    <source>
        <dbReference type="Pfam" id="PF23415"/>
    </source>
</evidence>
<feature type="region of interest" description="Disordered" evidence="1">
    <location>
        <begin position="1418"/>
        <end position="1508"/>
    </location>
</feature>
<feature type="compositionally biased region" description="Polar residues" evidence="1">
    <location>
        <begin position="1710"/>
        <end position="1719"/>
    </location>
</feature>
<feature type="region of interest" description="Disordered" evidence="1">
    <location>
        <begin position="960"/>
        <end position="1094"/>
    </location>
</feature>
<dbReference type="GO" id="GO:0005875">
    <property type="term" value="C:microtubule associated complex"/>
    <property type="evidence" value="ECO:0007669"/>
    <property type="project" value="TreeGrafter"/>
</dbReference>
<feature type="compositionally biased region" description="Basic and acidic residues" evidence="1">
    <location>
        <begin position="537"/>
        <end position="585"/>
    </location>
</feature>
<evidence type="ECO:0000259" key="3">
    <source>
        <dbReference type="Pfam" id="PF25281"/>
    </source>
</evidence>
<feature type="compositionally biased region" description="Basic and acidic residues" evidence="1">
    <location>
        <begin position="1186"/>
        <end position="1197"/>
    </location>
</feature>